<dbReference type="EMBL" id="BDGI01000100">
    <property type="protein sequence ID" value="GAV29101.1"/>
    <property type="molecule type" value="Genomic_DNA"/>
</dbReference>
<feature type="compositionally biased region" description="Low complexity" evidence="1">
    <location>
        <begin position="35"/>
        <end position="45"/>
    </location>
</feature>
<evidence type="ECO:0000313" key="3">
    <source>
        <dbReference type="Proteomes" id="UP000186136"/>
    </source>
</evidence>
<dbReference type="AlphaFoldDB" id="A0A1Q2YHZ1"/>
<feature type="region of interest" description="Disordered" evidence="1">
    <location>
        <begin position="18"/>
        <end position="51"/>
    </location>
</feature>
<comment type="caution">
    <text evidence="2">The sequence shown here is derived from an EMBL/GenBank/DDBJ whole genome shotgun (WGS) entry which is preliminary data.</text>
</comment>
<keyword evidence="3" id="KW-1185">Reference proteome</keyword>
<evidence type="ECO:0000256" key="1">
    <source>
        <dbReference type="SAM" id="MobiDB-lite"/>
    </source>
</evidence>
<dbReference type="Proteomes" id="UP000186136">
    <property type="component" value="Unassembled WGS sequence"/>
</dbReference>
<name>A0A1Q2YHZ1_9ASCO</name>
<gene>
    <name evidence="2" type="ORF">PMKS-002581</name>
</gene>
<reference evidence="2 3" key="1">
    <citation type="submission" date="2016-08" db="EMBL/GenBank/DDBJ databases">
        <title>Whole genome shotgun sequence of Pichia membranifaciens KS47-1.</title>
        <authorList>
            <person name="Konishi M."/>
            <person name="Ishida M."/>
            <person name="Arakawa T."/>
            <person name="Kato Y."/>
            <person name="Horiuchi J."/>
        </authorList>
    </citation>
    <scope>NUCLEOTIDE SEQUENCE [LARGE SCALE GENOMIC DNA]</scope>
    <source>
        <strain evidence="2 3">KS47-1</strain>
    </source>
</reference>
<accession>A0A1Q2YHZ1</accession>
<organism evidence="2 3">
    <name type="scientific">Pichia membranifaciens</name>
    <dbReference type="NCBI Taxonomy" id="4926"/>
    <lineage>
        <taxon>Eukaryota</taxon>
        <taxon>Fungi</taxon>
        <taxon>Dikarya</taxon>
        <taxon>Ascomycota</taxon>
        <taxon>Saccharomycotina</taxon>
        <taxon>Pichiomycetes</taxon>
        <taxon>Pichiales</taxon>
        <taxon>Pichiaceae</taxon>
        <taxon>Pichia</taxon>
    </lineage>
</organism>
<proteinExistence type="predicted"/>
<protein>
    <submittedName>
        <fullName evidence="2">Uncharacterized protein</fullName>
    </submittedName>
</protein>
<evidence type="ECO:0000313" key="2">
    <source>
        <dbReference type="EMBL" id="GAV29101.1"/>
    </source>
</evidence>
<sequence>MVPGDEIHIISESVSRLNTANEDDDDLASAVTISPPTADDTPDTATRGKDVPSKVKIVGRRSPKRKSERSGVWCVVQSKGDWVNGINGMLGFNLGFKSSKSDK</sequence>
<dbReference type="OrthoDB" id="24581at2759"/>